<dbReference type="Proteomes" id="UP001345013">
    <property type="component" value="Unassembled WGS sequence"/>
</dbReference>
<keyword evidence="1" id="KW-0472">Membrane</keyword>
<evidence type="ECO:0000313" key="2">
    <source>
        <dbReference type="EMBL" id="KAK5074480.1"/>
    </source>
</evidence>
<feature type="transmembrane region" description="Helical" evidence="1">
    <location>
        <begin position="20"/>
        <end position="45"/>
    </location>
</feature>
<keyword evidence="1" id="KW-0812">Transmembrane</keyword>
<name>A0ABR0JV16_9EURO</name>
<proteinExistence type="predicted"/>
<protein>
    <recommendedName>
        <fullName evidence="4">Integral membrane protein</fullName>
    </recommendedName>
</protein>
<keyword evidence="3" id="KW-1185">Reference proteome</keyword>
<accession>A0ABR0JV16</accession>
<gene>
    <name evidence="2" type="ORF">LTR24_010179</name>
</gene>
<evidence type="ECO:0008006" key="4">
    <source>
        <dbReference type="Google" id="ProtNLM"/>
    </source>
</evidence>
<evidence type="ECO:0000256" key="1">
    <source>
        <dbReference type="SAM" id="Phobius"/>
    </source>
</evidence>
<dbReference type="EMBL" id="JAVRRG010000285">
    <property type="protein sequence ID" value="KAK5074480.1"/>
    <property type="molecule type" value="Genomic_DNA"/>
</dbReference>
<keyword evidence="1" id="KW-1133">Transmembrane helix</keyword>
<organism evidence="2 3">
    <name type="scientific">Lithohypha guttulata</name>
    <dbReference type="NCBI Taxonomy" id="1690604"/>
    <lineage>
        <taxon>Eukaryota</taxon>
        <taxon>Fungi</taxon>
        <taxon>Dikarya</taxon>
        <taxon>Ascomycota</taxon>
        <taxon>Pezizomycotina</taxon>
        <taxon>Eurotiomycetes</taxon>
        <taxon>Chaetothyriomycetidae</taxon>
        <taxon>Chaetothyriales</taxon>
        <taxon>Trichomeriaceae</taxon>
        <taxon>Lithohypha</taxon>
    </lineage>
</organism>
<comment type="caution">
    <text evidence="2">The sequence shown here is derived from an EMBL/GenBank/DDBJ whole genome shotgun (WGS) entry which is preliminary data.</text>
</comment>
<evidence type="ECO:0000313" key="3">
    <source>
        <dbReference type="Proteomes" id="UP001345013"/>
    </source>
</evidence>
<feature type="transmembrane region" description="Helical" evidence="1">
    <location>
        <begin position="100"/>
        <end position="120"/>
    </location>
</feature>
<reference evidence="2 3" key="1">
    <citation type="submission" date="2023-08" db="EMBL/GenBank/DDBJ databases">
        <title>Black Yeasts Isolated from many extreme environments.</title>
        <authorList>
            <person name="Coleine C."/>
            <person name="Stajich J.E."/>
            <person name="Selbmann L."/>
        </authorList>
    </citation>
    <scope>NUCLEOTIDE SEQUENCE [LARGE SCALE GENOMIC DNA]</scope>
    <source>
        <strain evidence="2 3">CCFEE 5885</strain>
    </source>
</reference>
<sequence length="183" mass="19648">MASPFGLPLPKLTLLTSNPALLPLLSTTASASIAIYEALFFNGLIKASHHDKRSTARTISLWWKTTLPEGLAVILALGLTSTVSGIRAICAFRSGSRERYVAIAGTLFAVGHFLFGPSVARIVQGMAEAYDGLDGIEAKEEARGEIVDERVVGLQGRWLRAHAWRSLVMDGPAVLCFGWLVLG</sequence>